<proteinExistence type="predicted"/>
<sequence>MKTSAYRIVRASSIVTAIAAVAFGFSASPASALTYAIELQNVPATVEMGASLTLTAQITPESNYGYINIYGTDVNGRVVPRPSGEALQKAPVNGAASFTLTPEVLGAMKLSAYGDDPSGKTLADHETTTVVFTPSDVKIGEVPAAQRNSTVSVHLSAFVPRAGRVQVECGPVDGTTAGSTFEGKNIRSGEWTFDCPVTDRTATEYYVRAWTLGNKWESALTKEIRFPVVGTSPDSPDENAGGAGSLSGVGIADLTGDLVGLVG</sequence>
<dbReference type="RefSeq" id="WP_062801077.1">
    <property type="nucleotide sequence ID" value="NZ_CBCRXS010000022.1"/>
</dbReference>
<protein>
    <recommendedName>
        <fullName evidence="4">Ig-like domain-containing protein</fullName>
    </recommendedName>
</protein>
<evidence type="ECO:0000256" key="1">
    <source>
        <dbReference type="SAM" id="SignalP"/>
    </source>
</evidence>
<evidence type="ECO:0000313" key="2">
    <source>
        <dbReference type="EMBL" id="RKR79827.1"/>
    </source>
</evidence>
<organism evidence="2 3">
    <name type="scientific">Williamsia marianensis</name>
    <dbReference type="NCBI Taxonomy" id="85044"/>
    <lineage>
        <taxon>Bacteria</taxon>
        <taxon>Bacillati</taxon>
        <taxon>Actinomycetota</taxon>
        <taxon>Actinomycetes</taxon>
        <taxon>Mycobacteriales</taxon>
        <taxon>Nocardiaceae</taxon>
        <taxon>Williamsia</taxon>
    </lineage>
</organism>
<accession>A0A495ISU2</accession>
<keyword evidence="1" id="KW-0732">Signal</keyword>
<name>A0A495ISU2_WILMA</name>
<reference evidence="2 3" key="1">
    <citation type="submission" date="2018-10" db="EMBL/GenBank/DDBJ databases">
        <title>Sequencing the genomes of 1000 actinobacteria strains.</title>
        <authorList>
            <person name="Klenk H.-P."/>
        </authorList>
    </citation>
    <scope>NUCLEOTIDE SEQUENCE [LARGE SCALE GENOMIC DNA]</scope>
    <source>
        <strain evidence="2 3">DSM 44343</strain>
    </source>
</reference>
<dbReference type="AlphaFoldDB" id="A0A495ISU2"/>
<gene>
    <name evidence="2" type="ORF">DFJ75_4970</name>
</gene>
<feature type="chain" id="PRO_5019857569" description="Ig-like domain-containing protein" evidence="1">
    <location>
        <begin position="33"/>
        <end position="263"/>
    </location>
</feature>
<dbReference type="EMBL" id="RBKV01000002">
    <property type="protein sequence ID" value="RKR79827.1"/>
    <property type="molecule type" value="Genomic_DNA"/>
</dbReference>
<comment type="caution">
    <text evidence="2">The sequence shown here is derived from an EMBL/GenBank/DDBJ whole genome shotgun (WGS) entry which is preliminary data.</text>
</comment>
<evidence type="ECO:0008006" key="4">
    <source>
        <dbReference type="Google" id="ProtNLM"/>
    </source>
</evidence>
<feature type="signal peptide" evidence="1">
    <location>
        <begin position="1"/>
        <end position="32"/>
    </location>
</feature>
<dbReference type="Proteomes" id="UP000274762">
    <property type="component" value="Unassembled WGS sequence"/>
</dbReference>
<evidence type="ECO:0000313" key="3">
    <source>
        <dbReference type="Proteomes" id="UP000274762"/>
    </source>
</evidence>